<dbReference type="PANTHER" id="PTHR18964">
    <property type="entry name" value="ROK (REPRESSOR, ORF, KINASE) FAMILY"/>
    <property type="match status" value="1"/>
</dbReference>
<accession>A0AB39RWA7</accession>
<dbReference type="Gene3D" id="1.10.10.10">
    <property type="entry name" value="Winged helix-like DNA-binding domain superfamily/Winged helix DNA-binding domain"/>
    <property type="match status" value="1"/>
</dbReference>
<dbReference type="SUPFAM" id="SSF46785">
    <property type="entry name" value="Winged helix' DNA-binding domain"/>
    <property type="match status" value="1"/>
</dbReference>
<reference evidence="2" key="1">
    <citation type="submission" date="2024-07" db="EMBL/GenBank/DDBJ databases">
        <authorList>
            <person name="Yu S.T."/>
        </authorList>
    </citation>
    <scope>NUCLEOTIDE SEQUENCE</scope>
    <source>
        <strain evidence="2">R41</strain>
    </source>
</reference>
<dbReference type="InterPro" id="IPR043129">
    <property type="entry name" value="ATPase_NBD"/>
</dbReference>
<dbReference type="AlphaFoldDB" id="A0AB39RWA7"/>
<organism evidence="2">
    <name type="scientific">Streptomyces sp. R41</name>
    <dbReference type="NCBI Taxonomy" id="3238632"/>
    <lineage>
        <taxon>Bacteria</taxon>
        <taxon>Bacillati</taxon>
        <taxon>Actinomycetota</taxon>
        <taxon>Actinomycetes</taxon>
        <taxon>Kitasatosporales</taxon>
        <taxon>Streptomycetaceae</taxon>
        <taxon>Streptomyces</taxon>
    </lineage>
</organism>
<dbReference type="PROSITE" id="PS01125">
    <property type="entry name" value="ROK"/>
    <property type="match status" value="1"/>
</dbReference>
<evidence type="ECO:0000313" key="2">
    <source>
        <dbReference type="EMBL" id="XDQ58976.1"/>
    </source>
</evidence>
<dbReference type="Gene3D" id="3.30.420.40">
    <property type="match status" value="3"/>
</dbReference>
<dbReference type="PANTHER" id="PTHR18964:SF173">
    <property type="entry name" value="GLUCOKINASE"/>
    <property type="match status" value="1"/>
</dbReference>
<proteinExistence type="inferred from homology"/>
<dbReference type="InterPro" id="IPR000600">
    <property type="entry name" value="ROK"/>
</dbReference>
<protein>
    <submittedName>
        <fullName evidence="2">ROK family protein</fullName>
    </submittedName>
</protein>
<gene>
    <name evidence="2" type="ORF">AB5J53_18940</name>
</gene>
<evidence type="ECO:0000256" key="1">
    <source>
        <dbReference type="ARBA" id="ARBA00006479"/>
    </source>
</evidence>
<comment type="similarity">
    <text evidence="1">Belongs to the ROK (NagC/XylR) family.</text>
</comment>
<dbReference type="RefSeq" id="WP_369252322.1">
    <property type="nucleotide sequence ID" value="NZ_CP163443.1"/>
</dbReference>
<dbReference type="EMBL" id="CP163443">
    <property type="protein sequence ID" value="XDQ58976.1"/>
    <property type="molecule type" value="Genomic_DNA"/>
</dbReference>
<sequence length="381" mass="37954">MRGRHAETGPGVNLLALRSHNAALVLDLLRTAGPSGISRLELAERTGLTPQAVSKITARLRADGLAAEAGRRASTGGKPRTVLRLVPEAGHAVGLHLDRDELTAVLCDLTGAVVDERRTPLDLGAGAEAVVEGAAGEVEALIAGATVLGVGVALPGPLDHVRGVLHRVTGFPEWDGFPLRDALVERLGLPVVVDKDTNAAALGVAVGGGASGGAGIAGAGGGAGGVGGSFAYLHLGTGLGAGLVIGGGVHRGARTGAGEFGHQVIQLDGPVCGCGNRGCIEVLCLEAVRRGAMDEAAHVLGAGAANLVGLLDIDLVLLGGRTVAAHQETFVRGVGAVLEERARREGVDLAVPVRVAPGGARGVAEGAAQLLLAPLFGRGEG</sequence>
<dbReference type="Pfam" id="PF00480">
    <property type="entry name" value="ROK"/>
    <property type="match status" value="1"/>
</dbReference>
<dbReference type="Pfam" id="PF13412">
    <property type="entry name" value="HTH_24"/>
    <property type="match status" value="1"/>
</dbReference>
<name>A0AB39RWA7_9ACTN</name>
<dbReference type="InterPro" id="IPR036390">
    <property type="entry name" value="WH_DNA-bd_sf"/>
</dbReference>
<dbReference type="SUPFAM" id="SSF53067">
    <property type="entry name" value="Actin-like ATPase domain"/>
    <property type="match status" value="1"/>
</dbReference>
<dbReference type="InterPro" id="IPR036388">
    <property type="entry name" value="WH-like_DNA-bd_sf"/>
</dbReference>
<dbReference type="InterPro" id="IPR049874">
    <property type="entry name" value="ROK_cs"/>
</dbReference>